<protein>
    <recommendedName>
        <fullName evidence="3">F-box domain-containing protein</fullName>
    </recommendedName>
</protein>
<evidence type="ECO:0000313" key="2">
    <source>
        <dbReference type="Proteomes" id="UP000799764"/>
    </source>
</evidence>
<dbReference type="EMBL" id="MU001500">
    <property type="protein sequence ID" value="KAF2445002.1"/>
    <property type="molecule type" value="Genomic_DNA"/>
</dbReference>
<dbReference type="AlphaFoldDB" id="A0A9P4PJB1"/>
<name>A0A9P4PJB1_9PLEO</name>
<proteinExistence type="predicted"/>
<dbReference type="Proteomes" id="UP000799764">
    <property type="component" value="Unassembled WGS sequence"/>
</dbReference>
<dbReference type="OrthoDB" id="10618434at2759"/>
<comment type="caution">
    <text evidence="1">The sequence shown here is derived from an EMBL/GenBank/DDBJ whole genome shotgun (WGS) entry which is preliminary data.</text>
</comment>
<reference evidence="1" key="1">
    <citation type="journal article" date="2020" name="Stud. Mycol.">
        <title>101 Dothideomycetes genomes: a test case for predicting lifestyles and emergence of pathogens.</title>
        <authorList>
            <person name="Haridas S."/>
            <person name="Albert R."/>
            <person name="Binder M."/>
            <person name="Bloem J."/>
            <person name="Labutti K."/>
            <person name="Salamov A."/>
            <person name="Andreopoulos B."/>
            <person name="Baker S."/>
            <person name="Barry K."/>
            <person name="Bills G."/>
            <person name="Bluhm B."/>
            <person name="Cannon C."/>
            <person name="Castanera R."/>
            <person name="Culley D."/>
            <person name="Daum C."/>
            <person name="Ezra D."/>
            <person name="Gonzalez J."/>
            <person name="Henrissat B."/>
            <person name="Kuo A."/>
            <person name="Liang C."/>
            <person name="Lipzen A."/>
            <person name="Lutzoni F."/>
            <person name="Magnuson J."/>
            <person name="Mondo S."/>
            <person name="Nolan M."/>
            <person name="Ohm R."/>
            <person name="Pangilinan J."/>
            <person name="Park H.-J."/>
            <person name="Ramirez L."/>
            <person name="Alfaro M."/>
            <person name="Sun H."/>
            <person name="Tritt A."/>
            <person name="Yoshinaga Y."/>
            <person name="Zwiers L.-H."/>
            <person name="Turgeon B."/>
            <person name="Goodwin S."/>
            <person name="Spatafora J."/>
            <person name="Crous P."/>
            <person name="Grigoriev I."/>
        </authorList>
    </citation>
    <scope>NUCLEOTIDE SEQUENCE</scope>
    <source>
        <strain evidence="1">CBS 690.94</strain>
    </source>
</reference>
<evidence type="ECO:0000313" key="1">
    <source>
        <dbReference type="EMBL" id="KAF2445002.1"/>
    </source>
</evidence>
<keyword evidence="2" id="KW-1185">Reference proteome</keyword>
<sequence length="449" mass="51994">MGVNLPDLPTELLQQIAEHARVDDQITKDTTLHALRLTCKTIYAKTIHTFCTYHSALFKNAVFELSPKGLGTLLWMVSNRDFRDRFQTIELRSQEVSVYPFFCKDTGRSVVVGGEVYGFADQFYYIRDHWDAGNNLTDSRLVYYSQTEAIMRQEVMAYEKSPELYYTALHIFLELKKAENLSELVFTSAFDILLQALEDSVFGRPIAKVAVTQTGLLEGDWERTWNGVTGNTSFLASAFIQGPNHEWQTPAQVPYPSFISIVEVTRMVPTLELEGCILFPPFHRRRVCFGCREFWKTCFYRHQYPNLHSLHIHDFFVDGLQLRNFFKQHGSLTTLKLEEVKLTSGSWSKVLNVVQDAPIDTLRVRGLFQKQSEGNVRGSQDFFDRHSYAQINGDNVPQFLAQTVHNPSYLVGQRYRKVVLPAQTGVLSWEEVWSRTVWFRRRPYKFSLY</sequence>
<gene>
    <name evidence="1" type="ORF">P171DRAFT_443917</name>
</gene>
<evidence type="ECO:0008006" key="3">
    <source>
        <dbReference type="Google" id="ProtNLM"/>
    </source>
</evidence>
<organism evidence="1 2">
    <name type="scientific">Karstenula rhodostoma CBS 690.94</name>
    <dbReference type="NCBI Taxonomy" id="1392251"/>
    <lineage>
        <taxon>Eukaryota</taxon>
        <taxon>Fungi</taxon>
        <taxon>Dikarya</taxon>
        <taxon>Ascomycota</taxon>
        <taxon>Pezizomycotina</taxon>
        <taxon>Dothideomycetes</taxon>
        <taxon>Pleosporomycetidae</taxon>
        <taxon>Pleosporales</taxon>
        <taxon>Massarineae</taxon>
        <taxon>Didymosphaeriaceae</taxon>
        <taxon>Karstenula</taxon>
    </lineage>
</organism>
<accession>A0A9P4PJB1</accession>